<dbReference type="Proteomes" id="UP000074310">
    <property type="component" value="Unassembled WGS sequence"/>
</dbReference>
<keyword evidence="2" id="KW-1185">Reference proteome</keyword>
<evidence type="ECO:0000313" key="2">
    <source>
        <dbReference type="Proteomes" id="UP000074310"/>
    </source>
</evidence>
<gene>
    <name evidence="1" type="ORF">NS334_17165</name>
</gene>
<dbReference type="EMBL" id="LDTB01000268">
    <property type="protein sequence ID" value="KTT62661.1"/>
    <property type="molecule type" value="Genomic_DNA"/>
</dbReference>
<dbReference type="AlphaFoldDB" id="A0A147HQX9"/>
<organism evidence="1 2">
    <name type="scientific">Sphingomonas endophytica</name>
    <dbReference type="NCBI Taxonomy" id="869719"/>
    <lineage>
        <taxon>Bacteria</taxon>
        <taxon>Pseudomonadati</taxon>
        <taxon>Pseudomonadota</taxon>
        <taxon>Alphaproteobacteria</taxon>
        <taxon>Sphingomonadales</taxon>
        <taxon>Sphingomonadaceae</taxon>
        <taxon>Sphingomonas</taxon>
    </lineage>
</organism>
<comment type="caution">
    <text evidence="1">The sequence shown here is derived from an EMBL/GenBank/DDBJ whole genome shotgun (WGS) entry which is preliminary data.</text>
</comment>
<dbReference type="PATRIC" id="fig|869719.3.peg.1531"/>
<reference evidence="1 2" key="1">
    <citation type="journal article" date="2016" name="Front. Microbiol.">
        <title>Genomic Resource of Rice Seed Associated Bacteria.</title>
        <authorList>
            <person name="Midha S."/>
            <person name="Bansal K."/>
            <person name="Sharma S."/>
            <person name="Kumar N."/>
            <person name="Patil P.P."/>
            <person name="Chaudhry V."/>
            <person name="Patil P.B."/>
        </authorList>
    </citation>
    <scope>NUCLEOTIDE SEQUENCE [LARGE SCALE GENOMIC DNA]</scope>
    <source>
        <strain evidence="1 2">NS334</strain>
    </source>
</reference>
<evidence type="ECO:0000313" key="1">
    <source>
        <dbReference type="EMBL" id="KTT62661.1"/>
    </source>
</evidence>
<accession>A0A147HQX9</accession>
<name>A0A147HQX9_9SPHN</name>
<sequence>MRPEPSGRPFFGVEPAIGSGDRAAGLDEQCRIPLRALDACDRLERGRLATLLVLGEPLGQSFERRGDIV</sequence>
<proteinExistence type="predicted"/>
<protein>
    <submittedName>
        <fullName evidence="1">Uncharacterized protein</fullName>
    </submittedName>
</protein>